<comment type="caution">
    <text evidence="1">The sequence shown here is derived from an EMBL/GenBank/DDBJ whole genome shotgun (WGS) entry which is preliminary data.</text>
</comment>
<dbReference type="Pfam" id="PF19524">
    <property type="entry name" value="DUF6054"/>
    <property type="match status" value="1"/>
</dbReference>
<dbReference type="Proteomes" id="UP001596267">
    <property type="component" value="Unassembled WGS sequence"/>
</dbReference>
<evidence type="ECO:0000313" key="2">
    <source>
        <dbReference type="Proteomes" id="UP001596267"/>
    </source>
</evidence>
<proteinExistence type="predicted"/>
<accession>A0ABW1WBM2</accession>
<reference evidence="2" key="1">
    <citation type="journal article" date="2019" name="Int. J. Syst. Evol. Microbiol.">
        <title>The Global Catalogue of Microorganisms (GCM) 10K type strain sequencing project: providing services to taxonomists for standard genome sequencing and annotation.</title>
        <authorList>
            <consortium name="The Broad Institute Genomics Platform"/>
            <consortium name="The Broad Institute Genome Sequencing Center for Infectious Disease"/>
            <person name="Wu L."/>
            <person name="Ma J."/>
        </authorList>
    </citation>
    <scope>NUCLEOTIDE SEQUENCE [LARGE SCALE GENOMIC DNA]</scope>
    <source>
        <strain evidence="2">CCUG 42001</strain>
    </source>
</reference>
<sequence>MADRSFLVSVSIEDAVKLVKQAAGADQVHELQTESEEIKQCILAFQKYFFRNSSYAALTAVIDNISGKTKISVVITGGSGSIFGSWDWGATYDWLEEFMGCFSNSIIEE</sequence>
<organism evidence="1 2">
    <name type="scientific">Sporolactobacillus kofuensis</name>
    <dbReference type="NCBI Taxonomy" id="269672"/>
    <lineage>
        <taxon>Bacteria</taxon>
        <taxon>Bacillati</taxon>
        <taxon>Bacillota</taxon>
        <taxon>Bacilli</taxon>
        <taxon>Bacillales</taxon>
        <taxon>Sporolactobacillaceae</taxon>
        <taxon>Sporolactobacillus</taxon>
    </lineage>
</organism>
<keyword evidence="2" id="KW-1185">Reference proteome</keyword>
<dbReference type="RefSeq" id="WP_253053268.1">
    <property type="nucleotide sequence ID" value="NZ_JAMXWN010000003.1"/>
</dbReference>
<gene>
    <name evidence="1" type="ORF">ACFP7A_05020</name>
</gene>
<evidence type="ECO:0000313" key="1">
    <source>
        <dbReference type="EMBL" id="MFC6385957.1"/>
    </source>
</evidence>
<name>A0ABW1WBM2_9BACL</name>
<dbReference type="EMBL" id="JBHSTQ010000004">
    <property type="protein sequence ID" value="MFC6385957.1"/>
    <property type="molecule type" value="Genomic_DNA"/>
</dbReference>
<dbReference type="InterPro" id="IPR046117">
    <property type="entry name" value="DUF6054"/>
</dbReference>
<protein>
    <submittedName>
        <fullName evidence="1">DUF6054 family protein</fullName>
    </submittedName>
</protein>